<name>A0AAV4PU93_9ARAC</name>
<dbReference type="Proteomes" id="UP001054837">
    <property type="component" value="Unassembled WGS sequence"/>
</dbReference>
<sequence>MTRKKHSLLQPGNGPKTAKGHPVEGPILLPENKDLQGRPGLRPFPGNNHSLLNKQNRHFIPSSEKHKNKHDQEKTPFIASSETFENRKRASMEGPIHLPEDKDLQGRPGLETFSWESEILSDETNRNNHSLLNKQNRHFIPSSEKHKNKHDPEKTPFIASPETLESHKRASMEGPILLPENKHLQGRPGLETFSWHKNKHDPEKTPFIAAPEVPESRRRASIEGPILLPEDKDLQGRLFLFLETAWRPFPG</sequence>
<organism evidence="2 3">
    <name type="scientific">Caerostris darwini</name>
    <dbReference type="NCBI Taxonomy" id="1538125"/>
    <lineage>
        <taxon>Eukaryota</taxon>
        <taxon>Metazoa</taxon>
        <taxon>Ecdysozoa</taxon>
        <taxon>Arthropoda</taxon>
        <taxon>Chelicerata</taxon>
        <taxon>Arachnida</taxon>
        <taxon>Araneae</taxon>
        <taxon>Araneomorphae</taxon>
        <taxon>Entelegynae</taxon>
        <taxon>Araneoidea</taxon>
        <taxon>Araneidae</taxon>
        <taxon>Caerostris</taxon>
    </lineage>
</organism>
<comment type="caution">
    <text evidence="2">The sequence shown here is derived from an EMBL/GenBank/DDBJ whole genome shotgun (WGS) entry which is preliminary data.</text>
</comment>
<dbReference type="AlphaFoldDB" id="A0AAV4PU93"/>
<evidence type="ECO:0000313" key="3">
    <source>
        <dbReference type="Proteomes" id="UP001054837"/>
    </source>
</evidence>
<evidence type="ECO:0000256" key="1">
    <source>
        <dbReference type="SAM" id="MobiDB-lite"/>
    </source>
</evidence>
<proteinExistence type="predicted"/>
<evidence type="ECO:0000313" key="2">
    <source>
        <dbReference type="EMBL" id="GIX98772.1"/>
    </source>
</evidence>
<dbReference type="EMBL" id="BPLQ01003223">
    <property type="protein sequence ID" value="GIX98772.1"/>
    <property type="molecule type" value="Genomic_DNA"/>
</dbReference>
<reference evidence="2 3" key="1">
    <citation type="submission" date="2021-06" db="EMBL/GenBank/DDBJ databases">
        <title>Caerostris darwini draft genome.</title>
        <authorList>
            <person name="Kono N."/>
            <person name="Arakawa K."/>
        </authorList>
    </citation>
    <scope>NUCLEOTIDE SEQUENCE [LARGE SCALE GENOMIC DNA]</scope>
</reference>
<accession>A0AAV4PU93</accession>
<feature type="region of interest" description="Disordered" evidence="1">
    <location>
        <begin position="142"/>
        <end position="218"/>
    </location>
</feature>
<evidence type="ECO:0008006" key="4">
    <source>
        <dbReference type="Google" id="ProtNLM"/>
    </source>
</evidence>
<feature type="region of interest" description="Disordered" evidence="1">
    <location>
        <begin position="1"/>
        <end position="108"/>
    </location>
</feature>
<protein>
    <recommendedName>
        <fullName evidence="4">Prolactin receptor</fullName>
    </recommendedName>
</protein>
<gene>
    <name evidence="2" type="ORF">CDAR_451151</name>
</gene>
<keyword evidence="3" id="KW-1185">Reference proteome</keyword>